<accession>A0A5E4PI21</accession>
<dbReference type="KEGG" id="asip:AQUSIP_12770"/>
<dbReference type="Proteomes" id="UP000324194">
    <property type="component" value="Chromosome 1"/>
</dbReference>
<proteinExistence type="predicted"/>
<reference evidence="1 2" key="1">
    <citation type="submission" date="2019-08" db="EMBL/GenBank/DDBJ databases">
        <authorList>
            <person name="Guy L."/>
        </authorList>
    </citation>
    <scope>NUCLEOTIDE SEQUENCE [LARGE SCALE GENOMIC DNA]</scope>
    <source>
        <strain evidence="1 2">SGT-108</strain>
    </source>
</reference>
<sequence>MSDVFVRNYTPLNDEQKRDMDWIKHKAECNAPR</sequence>
<dbReference type="AlphaFoldDB" id="A0A5E4PI21"/>
<keyword evidence="2" id="KW-1185">Reference proteome</keyword>
<name>A0A5E4PI21_9COXI</name>
<organism evidence="1 2">
    <name type="scientific">Aquicella siphonis</name>
    <dbReference type="NCBI Taxonomy" id="254247"/>
    <lineage>
        <taxon>Bacteria</taxon>
        <taxon>Pseudomonadati</taxon>
        <taxon>Pseudomonadota</taxon>
        <taxon>Gammaproteobacteria</taxon>
        <taxon>Legionellales</taxon>
        <taxon>Coxiellaceae</taxon>
        <taxon>Aquicella</taxon>
    </lineage>
</organism>
<evidence type="ECO:0000313" key="1">
    <source>
        <dbReference type="EMBL" id="VVC75976.1"/>
    </source>
</evidence>
<dbReference type="EMBL" id="LR699119">
    <property type="protein sequence ID" value="VVC75976.1"/>
    <property type="molecule type" value="Genomic_DNA"/>
</dbReference>
<evidence type="ECO:0000313" key="2">
    <source>
        <dbReference type="Proteomes" id="UP000324194"/>
    </source>
</evidence>
<protein>
    <submittedName>
        <fullName evidence="1">Uncharacterized protein</fullName>
    </submittedName>
</protein>
<gene>
    <name evidence="1" type="ORF">AQUSIP_12770</name>
</gene>